<keyword evidence="8" id="KW-1185">Reference proteome</keyword>
<dbReference type="GO" id="GO:0005886">
    <property type="term" value="C:plasma membrane"/>
    <property type="evidence" value="ECO:0007669"/>
    <property type="project" value="UniProtKB-SubCell"/>
</dbReference>
<comment type="caution">
    <text evidence="7">The sequence shown here is derived from an EMBL/GenBank/DDBJ whole genome shotgun (WGS) entry which is preliminary data.</text>
</comment>
<evidence type="ECO:0000256" key="6">
    <source>
        <dbReference type="SAM" id="Phobius"/>
    </source>
</evidence>
<feature type="transmembrane region" description="Helical" evidence="6">
    <location>
        <begin position="156"/>
        <end position="174"/>
    </location>
</feature>
<feature type="transmembrane region" description="Helical" evidence="6">
    <location>
        <begin position="195"/>
        <end position="213"/>
    </location>
</feature>
<dbReference type="Proteomes" id="UP000005336">
    <property type="component" value="Unassembled WGS sequence"/>
</dbReference>
<dbReference type="AlphaFoldDB" id="G4CQT0"/>
<dbReference type="EMBL" id="AGAZ01000051">
    <property type="protein sequence ID" value="EGZ46182.1"/>
    <property type="molecule type" value="Genomic_DNA"/>
</dbReference>
<evidence type="ECO:0000256" key="4">
    <source>
        <dbReference type="ARBA" id="ARBA00022989"/>
    </source>
</evidence>
<dbReference type="PATRIC" id="fig|1030841.3.peg.1424"/>
<keyword evidence="5 6" id="KW-0472">Membrane</keyword>
<organism evidence="7 8">
    <name type="scientific">Neisseria wadsworthii 9715</name>
    <dbReference type="NCBI Taxonomy" id="1030841"/>
    <lineage>
        <taxon>Bacteria</taxon>
        <taxon>Pseudomonadati</taxon>
        <taxon>Pseudomonadota</taxon>
        <taxon>Betaproteobacteria</taxon>
        <taxon>Neisseriales</taxon>
        <taxon>Neisseriaceae</taxon>
        <taxon>Neisseria</taxon>
    </lineage>
</organism>
<feature type="transmembrane region" description="Helical" evidence="6">
    <location>
        <begin position="123"/>
        <end position="150"/>
    </location>
</feature>
<dbReference type="HOGENOM" id="CLU_025623_1_0_4"/>
<name>G4CQT0_9NEIS</name>
<accession>G4CQT0</accession>
<feature type="transmembrane region" description="Helical" evidence="6">
    <location>
        <begin position="60"/>
        <end position="82"/>
    </location>
</feature>
<gene>
    <name evidence="7" type="ORF">HMPREF9370_1440</name>
</gene>
<dbReference type="GO" id="GO:0044341">
    <property type="term" value="P:sodium-dependent phosphate transport"/>
    <property type="evidence" value="ECO:0007669"/>
    <property type="project" value="InterPro"/>
</dbReference>
<feature type="transmembrane region" description="Helical" evidence="6">
    <location>
        <begin position="88"/>
        <end position="111"/>
    </location>
</feature>
<sequence length="595" mass="65230">MEKNPLKTITIIAVAVALAISFWYSSAWLQLCYGLALFLFGMQSIEEGLHNAAGGMLERLMAKSTATPLKGMLFGMSATFVLQSSTLVSLLTMAFLSAGLITLAGGIAVILGTNLGATSGIWLLALAGQSISLSPAAVPMLVFGILAGFFKGKMKGLGRVLVGISLIFLGIDAIKEGFQSVGHTVDFASIQVQGVAEVAIFVLIGLLLTIILQSTHATLILTLAALAGGQISLAQAFAIAIGSNVGSSASTAFVGMLGSDRGGQRLAMAHLLFNVVTACLSLLLWLPLTSAVNAVGNWLGMSDLLQLAFFHTIFNVLGLTVFWKFQNRLAEELLLRLPETAQAGLQEPKKEKKRHALYLNENMLRSCDTALRAVCKEIEHLNTLSLEVICQALFIPEQALYEDVLSSELILPEKVQKVDVQTLYQDRIKPLYGELVEFTSKTDIDERDDKQKLLMNAHMAAMQMVEIVKGCKHLQKNMQHYLQQPQSPVYKEYLDLRAHLFDTLKYFYRTSLSEADSPERTDNIAILAQHVEMLDTVFRTGILEKLRAGKIDSWQTTSLMNDINYAKRIGLGFLDILREEKELMMHPTDKEQEAA</sequence>
<dbReference type="GO" id="GO:0005436">
    <property type="term" value="F:sodium:phosphate symporter activity"/>
    <property type="evidence" value="ECO:0007669"/>
    <property type="project" value="InterPro"/>
</dbReference>
<evidence type="ECO:0000256" key="1">
    <source>
        <dbReference type="ARBA" id="ARBA00004651"/>
    </source>
</evidence>
<dbReference type="InterPro" id="IPR003841">
    <property type="entry name" value="Na/Pi_transpt"/>
</dbReference>
<evidence type="ECO:0000313" key="8">
    <source>
        <dbReference type="Proteomes" id="UP000005336"/>
    </source>
</evidence>
<evidence type="ECO:0000256" key="2">
    <source>
        <dbReference type="ARBA" id="ARBA00022475"/>
    </source>
</evidence>
<dbReference type="NCBIfam" id="NF037997">
    <property type="entry name" value="Na_Pi_symport"/>
    <property type="match status" value="1"/>
</dbReference>
<keyword evidence="4 6" id="KW-1133">Transmembrane helix</keyword>
<keyword evidence="2" id="KW-1003">Cell membrane</keyword>
<keyword evidence="3 6" id="KW-0812">Transmembrane</keyword>
<evidence type="ECO:0000313" key="7">
    <source>
        <dbReference type="EMBL" id="EGZ46182.1"/>
    </source>
</evidence>
<feature type="transmembrane region" description="Helical" evidence="6">
    <location>
        <begin position="219"/>
        <end position="245"/>
    </location>
</feature>
<protein>
    <submittedName>
        <fullName evidence="7">Na+/Pi-cotransporter</fullName>
    </submittedName>
</protein>
<feature type="transmembrane region" description="Helical" evidence="6">
    <location>
        <begin position="12"/>
        <end position="40"/>
    </location>
</feature>
<proteinExistence type="predicted"/>
<dbReference type="Pfam" id="PF02690">
    <property type="entry name" value="Na_Pi_cotrans"/>
    <property type="match status" value="1"/>
</dbReference>
<dbReference type="PANTHER" id="PTHR10010">
    <property type="entry name" value="SOLUTE CARRIER FAMILY 34 SODIUM PHOSPHATE , MEMBER 2-RELATED"/>
    <property type="match status" value="1"/>
</dbReference>
<feature type="transmembrane region" description="Helical" evidence="6">
    <location>
        <begin position="308"/>
        <end position="325"/>
    </location>
</feature>
<evidence type="ECO:0000256" key="5">
    <source>
        <dbReference type="ARBA" id="ARBA00023136"/>
    </source>
</evidence>
<comment type="subcellular location">
    <subcellularLocation>
        <location evidence="1">Cell membrane</location>
        <topology evidence="1">Multi-pass membrane protein</topology>
    </subcellularLocation>
</comment>
<evidence type="ECO:0000256" key="3">
    <source>
        <dbReference type="ARBA" id="ARBA00022692"/>
    </source>
</evidence>
<dbReference type="PANTHER" id="PTHR10010:SF46">
    <property type="entry name" value="SODIUM-DEPENDENT PHOSPHATE TRANSPORT PROTEIN 2B"/>
    <property type="match status" value="1"/>
</dbReference>
<reference evidence="7 8" key="1">
    <citation type="submission" date="2011-06" db="EMBL/GenBank/DDBJ databases">
        <authorList>
            <person name="Muzny D."/>
            <person name="Qin X."/>
            <person name="Deng J."/>
            <person name="Jiang H."/>
            <person name="Liu Y."/>
            <person name="Qu J."/>
            <person name="Song X.-Z."/>
            <person name="Zhang L."/>
            <person name="Thornton R."/>
            <person name="Coyle M."/>
            <person name="Francisco L."/>
            <person name="Jackson L."/>
            <person name="Javaid M."/>
            <person name="Korchina V."/>
            <person name="Kovar C."/>
            <person name="Mata R."/>
            <person name="Mathew T."/>
            <person name="Ngo R."/>
            <person name="Nguyen L."/>
            <person name="Nguyen N."/>
            <person name="Okwuonu G."/>
            <person name="Ongeri F."/>
            <person name="Pham C."/>
            <person name="Simmons D."/>
            <person name="Wilczek-Boney K."/>
            <person name="Hale W."/>
            <person name="Jakkamsetti A."/>
            <person name="Pham P."/>
            <person name="Ruth R."/>
            <person name="San Lucas F."/>
            <person name="Warren J."/>
            <person name="Zhang J."/>
            <person name="Zhao Z."/>
            <person name="Zhou C."/>
            <person name="Zhu D."/>
            <person name="Lee S."/>
            <person name="Bess C."/>
            <person name="Blankenburg K."/>
            <person name="Forbes L."/>
            <person name="Fu Q."/>
            <person name="Gubbala S."/>
            <person name="Hirani K."/>
            <person name="Jayaseelan J.C."/>
            <person name="Lara F."/>
            <person name="Munidasa M."/>
            <person name="Palculict T."/>
            <person name="Patil S."/>
            <person name="Pu L.-L."/>
            <person name="Saada N."/>
            <person name="Tang L."/>
            <person name="Weissenberger G."/>
            <person name="Zhu Y."/>
            <person name="Hemphill L."/>
            <person name="Shang Y."/>
            <person name="Youmans B."/>
            <person name="Ayvaz T."/>
            <person name="Ross M."/>
            <person name="Santibanez J."/>
            <person name="Aqrawi P."/>
            <person name="Gross S."/>
            <person name="Joshi V."/>
            <person name="Fowler G."/>
            <person name="Nazareth L."/>
            <person name="Reid J."/>
            <person name="Worley K."/>
            <person name="Petrosino J."/>
            <person name="Highlander S."/>
            <person name="Gibbs R."/>
        </authorList>
    </citation>
    <scope>NUCLEOTIDE SEQUENCE [LARGE SCALE GENOMIC DNA]</scope>
    <source>
        <strain evidence="7 8">9715</strain>
    </source>
</reference>
<dbReference type="RefSeq" id="WP_009116581.1">
    <property type="nucleotide sequence ID" value="NZ_JH165159.1"/>
</dbReference>
<dbReference type="OrthoDB" id="9763003at2"/>
<feature type="transmembrane region" description="Helical" evidence="6">
    <location>
        <begin position="266"/>
        <end position="288"/>
    </location>
</feature>